<feature type="transmembrane region" description="Helical" evidence="14">
    <location>
        <begin position="232"/>
        <end position="250"/>
    </location>
</feature>
<evidence type="ECO:0000256" key="9">
    <source>
        <dbReference type="ARBA" id="ARBA00022989"/>
    </source>
</evidence>
<dbReference type="PANTHER" id="PTHR48085">
    <property type="entry name" value="CADMIUM/ZINC-TRANSPORTING ATPASE HMA2-RELATED"/>
    <property type="match status" value="1"/>
</dbReference>
<dbReference type="InterPro" id="IPR001757">
    <property type="entry name" value="P_typ_ATPase"/>
</dbReference>
<dbReference type="Pfam" id="PF00122">
    <property type="entry name" value="E1-E2_ATPase"/>
    <property type="match status" value="1"/>
</dbReference>
<dbReference type="InterPro" id="IPR051014">
    <property type="entry name" value="Cation_Transport_ATPase_IB"/>
</dbReference>
<dbReference type="RefSeq" id="WP_090792129.1">
    <property type="nucleotide sequence ID" value="NZ_FMYI01000001.1"/>
</dbReference>
<keyword evidence="17" id="KW-1185">Reference proteome</keyword>
<dbReference type="GO" id="GO:0046872">
    <property type="term" value="F:metal ion binding"/>
    <property type="evidence" value="ECO:0007669"/>
    <property type="project" value="UniProtKB-KW"/>
</dbReference>
<dbReference type="Gene3D" id="3.40.1110.10">
    <property type="entry name" value="Calcium-transporting ATPase, cytoplasmic domain N"/>
    <property type="match status" value="1"/>
</dbReference>
<dbReference type="InterPro" id="IPR023298">
    <property type="entry name" value="ATPase_P-typ_TM_dom_sf"/>
</dbReference>
<dbReference type="InterPro" id="IPR059000">
    <property type="entry name" value="ATPase_P-type_domA"/>
</dbReference>
<keyword evidence="14" id="KW-0067">ATP-binding</keyword>
<dbReference type="InterPro" id="IPR023214">
    <property type="entry name" value="HAD_sf"/>
</dbReference>
<keyword evidence="11 14" id="KW-0472">Membrane</keyword>
<organism evidence="16 17">
    <name type="scientific">Pelagirhabdus alkalitolerans</name>
    <dbReference type="NCBI Taxonomy" id="1612202"/>
    <lineage>
        <taxon>Bacteria</taxon>
        <taxon>Bacillati</taxon>
        <taxon>Bacillota</taxon>
        <taxon>Bacilli</taxon>
        <taxon>Bacillales</taxon>
        <taxon>Bacillaceae</taxon>
        <taxon>Pelagirhabdus</taxon>
    </lineage>
</organism>
<dbReference type="GO" id="GO:0008551">
    <property type="term" value="F:P-type cadmium transporter activity"/>
    <property type="evidence" value="ECO:0007669"/>
    <property type="project" value="UniProtKB-EC"/>
</dbReference>
<dbReference type="InterPro" id="IPR044492">
    <property type="entry name" value="P_typ_ATPase_HD_dom"/>
</dbReference>
<keyword evidence="7 14" id="KW-0479">Metal-binding</keyword>
<dbReference type="GO" id="GO:0016887">
    <property type="term" value="F:ATP hydrolysis activity"/>
    <property type="evidence" value="ECO:0007669"/>
    <property type="project" value="InterPro"/>
</dbReference>
<dbReference type="CDD" id="cd02079">
    <property type="entry name" value="P-type_ATPase_HM"/>
    <property type="match status" value="1"/>
</dbReference>
<dbReference type="SFLD" id="SFLDS00003">
    <property type="entry name" value="Haloacid_Dehalogenase"/>
    <property type="match status" value="1"/>
</dbReference>
<dbReference type="SUPFAM" id="SSF81665">
    <property type="entry name" value="Calcium ATPase, transmembrane domain M"/>
    <property type="match status" value="1"/>
</dbReference>
<feature type="transmembrane region" description="Helical" evidence="14">
    <location>
        <begin position="12"/>
        <end position="31"/>
    </location>
</feature>
<reference evidence="17" key="1">
    <citation type="submission" date="2016-09" db="EMBL/GenBank/DDBJ databases">
        <authorList>
            <person name="Varghese N."/>
            <person name="Submissions S."/>
        </authorList>
    </citation>
    <scope>NUCLEOTIDE SEQUENCE [LARGE SCALE GENOMIC DNA]</scope>
    <source>
        <strain evidence="17">S5</strain>
    </source>
</reference>
<dbReference type="OrthoDB" id="9813266at2"/>
<evidence type="ECO:0000256" key="1">
    <source>
        <dbReference type="ARBA" id="ARBA00004651"/>
    </source>
</evidence>
<evidence type="ECO:0000256" key="6">
    <source>
        <dbReference type="ARBA" id="ARBA00022692"/>
    </source>
</evidence>
<evidence type="ECO:0000256" key="4">
    <source>
        <dbReference type="ARBA" id="ARBA00022539"/>
    </source>
</evidence>
<evidence type="ECO:0000256" key="11">
    <source>
        <dbReference type="ARBA" id="ARBA00023136"/>
    </source>
</evidence>
<dbReference type="AlphaFoldDB" id="A0A1G6GM32"/>
<dbReference type="SUPFAM" id="SSF56784">
    <property type="entry name" value="HAD-like"/>
    <property type="match status" value="1"/>
</dbReference>
<feature type="transmembrane region" description="Helical" evidence="14">
    <location>
        <begin position="62"/>
        <end position="80"/>
    </location>
</feature>
<evidence type="ECO:0000256" key="13">
    <source>
        <dbReference type="ARBA" id="ARBA00049338"/>
    </source>
</evidence>
<dbReference type="Gene3D" id="3.40.50.1000">
    <property type="entry name" value="HAD superfamily/HAD-like"/>
    <property type="match status" value="1"/>
</dbReference>
<keyword evidence="4" id="KW-0104">Cadmium</keyword>
<evidence type="ECO:0000259" key="15">
    <source>
        <dbReference type="Pfam" id="PF00122"/>
    </source>
</evidence>
<sequence length="618" mass="67908">MAIWINKNKHIMMRISGGLILTAFIVASLNLTAVVDSLLVTATLIASVPIVYHAYQSARMRTFSIELLVTIAVVGALIIGEYVESSVVTFLFLFGSYLEAKTLKKTRASIEQLIDMVPKTATVKKGERTEEVSIDSLEKHDEILVYSGGSIPVDGYIKKGEASVNEASITGESMPVEKQEGDYVYSGTMIDVGYIHLVAEKTGEDSTFQKIIQLVEEAQDQQSKTEKFLNRFSQVYTPLIALLSLIVYLITRDLHLSITFLVIACPGALVIGAPVSNVAGIGNGAKHGVLLKGGDVVDRLSQVDTFVFDKTGTLTRGEPEVTEVVSLTEDDWKEWFKDVASIEQASEHHLGRSIVEYAHQHDLKLTSEVQSVQVTKGKGIAASVYEIEYTIGNRKLLEDIQIHLDARTDQLAQEQEALGKTVIFISQSSQIVGLIMIEDPVREGVKPILEKLKQNGVKQFVMLTGDHERTAQKIANELAIDQVYAELLPEDKLTYIEQLKEDNKGVLMAGDGINDAPALAASDIGLAMGITGTDVAIETADVVLMADRYDHLLHAYRLAKQIVKNRWQNIAIALVTVAFLLVGVLYGVIHLASGMFVHEASVIIVIMNAMRLRQFKKK</sequence>
<accession>A0A1G6GM32</accession>
<keyword evidence="3" id="KW-0813">Transport</keyword>
<dbReference type="InterPro" id="IPR018303">
    <property type="entry name" value="ATPase_P-typ_P_site"/>
</dbReference>
<keyword evidence="6 14" id="KW-0812">Transmembrane</keyword>
<evidence type="ECO:0000256" key="10">
    <source>
        <dbReference type="ARBA" id="ARBA00023065"/>
    </source>
</evidence>
<dbReference type="NCBIfam" id="TIGR01494">
    <property type="entry name" value="ATPase_P-type"/>
    <property type="match status" value="1"/>
</dbReference>
<feature type="transmembrane region" description="Helical" evidence="14">
    <location>
        <begin position="570"/>
        <end position="589"/>
    </location>
</feature>
<dbReference type="PANTHER" id="PTHR48085:SF5">
    <property type="entry name" value="CADMIUM_ZINC-TRANSPORTING ATPASE HMA4-RELATED"/>
    <property type="match status" value="1"/>
</dbReference>
<feature type="transmembrane region" description="Helical" evidence="14">
    <location>
        <begin position="37"/>
        <end position="55"/>
    </location>
</feature>
<dbReference type="STRING" id="1612202.SAMN05421734_101265"/>
<dbReference type="InterPro" id="IPR027256">
    <property type="entry name" value="P-typ_ATPase_IB"/>
</dbReference>
<evidence type="ECO:0000256" key="5">
    <source>
        <dbReference type="ARBA" id="ARBA00022553"/>
    </source>
</evidence>
<dbReference type="Proteomes" id="UP000242949">
    <property type="component" value="Unassembled WGS sequence"/>
</dbReference>
<dbReference type="Gene3D" id="2.70.150.10">
    <property type="entry name" value="Calcium-transporting ATPase, cytoplasmic transduction domain A"/>
    <property type="match status" value="1"/>
</dbReference>
<name>A0A1G6GM32_9BACI</name>
<comment type="similarity">
    <text evidence="2 14">Belongs to the cation transport ATPase (P-type) (TC 3.A.3) family. Type IB subfamily.</text>
</comment>
<dbReference type="InterPro" id="IPR036412">
    <property type="entry name" value="HAD-like_sf"/>
</dbReference>
<comment type="catalytic activity">
    <reaction evidence="13">
        <text>Cd(2+)(in) + ATP + H2O = Cd(2+)(out) + ADP + phosphate + H(+)</text>
        <dbReference type="Rhea" id="RHEA:12132"/>
        <dbReference type="ChEBI" id="CHEBI:15377"/>
        <dbReference type="ChEBI" id="CHEBI:15378"/>
        <dbReference type="ChEBI" id="CHEBI:30616"/>
        <dbReference type="ChEBI" id="CHEBI:43474"/>
        <dbReference type="ChEBI" id="CHEBI:48775"/>
        <dbReference type="ChEBI" id="CHEBI:456216"/>
        <dbReference type="EC" id="7.2.2.21"/>
    </reaction>
</comment>
<evidence type="ECO:0000256" key="7">
    <source>
        <dbReference type="ARBA" id="ARBA00022723"/>
    </source>
</evidence>
<dbReference type="GO" id="GO:0005886">
    <property type="term" value="C:plasma membrane"/>
    <property type="evidence" value="ECO:0007669"/>
    <property type="project" value="UniProtKB-SubCell"/>
</dbReference>
<dbReference type="SUPFAM" id="SSF81653">
    <property type="entry name" value="Calcium ATPase, transduction domain A"/>
    <property type="match status" value="1"/>
</dbReference>
<evidence type="ECO:0000256" key="8">
    <source>
        <dbReference type="ARBA" id="ARBA00022967"/>
    </source>
</evidence>
<feature type="transmembrane region" description="Helical" evidence="14">
    <location>
        <begin position="86"/>
        <end position="103"/>
    </location>
</feature>
<feature type="transmembrane region" description="Helical" evidence="14">
    <location>
        <begin position="256"/>
        <end position="276"/>
    </location>
</feature>
<feature type="domain" description="P-type ATPase A" evidence="15">
    <location>
        <begin position="116"/>
        <end position="216"/>
    </location>
</feature>
<keyword evidence="8" id="KW-1278">Translocase</keyword>
<dbReference type="SFLD" id="SFLDG00002">
    <property type="entry name" value="C1.7:_P-type_atpase_like"/>
    <property type="match status" value="1"/>
</dbReference>
<evidence type="ECO:0000256" key="2">
    <source>
        <dbReference type="ARBA" id="ARBA00006024"/>
    </source>
</evidence>
<protein>
    <recommendedName>
        <fullName evidence="12">Cd(2+)-exporting ATPase</fullName>
        <ecNumber evidence="12">7.2.2.21</ecNumber>
    </recommendedName>
</protein>
<keyword evidence="5" id="KW-0597">Phosphoprotein</keyword>
<dbReference type="EMBL" id="FMYI01000001">
    <property type="protein sequence ID" value="SDB82979.1"/>
    <property type="molecule type" value="Genomic_DNA"/>
</dbReference>
<evidence type="ECO:0000256" key="12">
    <source>
        <dbReference type="ARBA" id="ARBA00039103"/>
    </source>
</evidence>
<evidence type="ECO:0000313" key="16">
    <source>
        <dbReference type="EMBL" id="SDB82979.1"/>
    </source>
</evidence>
<comment type="subcellular location">
    <subcellularLocation>
        <location evidence="1">Cell membrane</location>
        <topology evidence="1">Multi-pass membrane protein</topology>
    </subcellularLocation>
</comment>
<feature type="transmembrane region" description="Helical" evidence="14">
    <location>
        <begin position="595"/>
        <end position="612"/>
    </location>
</feature>
<keyword evidence="14" id="KW-0547">Nucleotide-binding</keyword>
<dbReference type="PRINTS" id="PR00119">
    <property type="entry name" value="CATATPASE"/>
</dbReference>
<dbReference type="InterPro" id="IPR023299">
    <property type="entry name" value="ATPase_P-typ_cyto_dom_N"/>
</dbReference>
<dbReference type="SFLD" id="SFLDF00027">
    <property type="entry name" value="p-type_atpase"/>
    <property type="match status" value="1"/>
</dbReference>
<keyword evidence="14" id="KW-1003">Cell membrane</keyword>
<evidence type="ECO:0000313" key="17">
    <source>
        <dbReference type="Proteomes" id="UP000242949"/>
    </source>
</evidence>
<proteinExistence type="inferred from homology"/>
<keyword evidence="10" id="KW-0406">Ion transport</keyword>
<dbReference type="GO" id="GO:0005524">
    <property type="term" value="F:ATP binding"/>
    <property type="evidence" value="ECO:0007669"/>
    <property type="project" value="UniProtKB-UniRule"/>
</dbReference>
<dbReference type="Pfam" id="PF00702">
    <property type="entry name" value="Hydrolase"/>
    <property type="match status" value="1"/>
</dbReference>
<evidence type="ECO:0000256" key="14">
    <source>
        <dbReference type="RuleBase" id="RU362081"/>
    </source>
</evidence>
<evidence type="ECO:0000256" key="3">
    <source>
        <dbReference type="ARBA" id="ARBA00022448"/>
    </source>
</evidence>
<dbReference type="InterPro" id="IPR008250">
    <property type="entry name" value="ATPase_P-typ_transduc_dom_A_sf"/>
</dbReference>
<dbReference type="PROSITE" id="PS00154">
    <property type="entry name" value="ATPASE_E1_E2"/>
    <property type="match status" value="1"/>
</dbReference>
<dbReference type="EC" id="7.2.2.21" evidence="12"/>
<keyword evidence="9 14" id="KW-1133">Transmembrane helix</keyword>
<dbReference type="FunFam" id="2.70.150.10:FF:000002">
    <property type="entry name" value="Copper-transporting ATPase 1, putative"/>
    <property type="match status" value="1"/>
</dbReference>
<gene>
    <name evidence="16" type="ORF">SAMN05421734_101265</name>
</gene>
<dbReference type="NCBIfam" id="TIGR01525">
    <property type="entry name" value="ATPase-IB_hvy"/>
    <property type="match status" value="1"/>
</dbReference>